<dbReference type="RefSeq" id="WP_311593525.1">
    <property type="nucleotide sequence ID" value="NZ_JAVRHV010000004.1"/>
</dbReference>
<dbReference type="EMBL" id="JAVRHV010000004">
    <property type="protein sequence ID" value="MDT0553503.1"/>
    <property type="molecule type" value="Genomic_DNA"/>
</dbReference>
<reference evidence="1 2" key="1">
    <citation type="submission" date="2023-09" db="EMBL/GenBank/DDBJ databases">
        <authorList>
            <person name="Rey-Velasco X."/>
        </authorList>
    </citation>
    <scope>NUCLEOTIDE SEQUENCE [LARGE SCALE GENOMIC DNA]</scope>
    <source>
        <strain evidence="1 2">P050</strain>
    </source>
</reference>
<organism evidence="1 2">
    <name type="scientific">Urechidicola vernalis</name>
    <dbReference type="NCBI Taxonomy" id="3075600"/>
    <lineage>
        <taxon>Bacteria</taxon>
        <taxon>Pseudomonadati</taxon>
        <taxon>Bacteroidota</taxon>
        <taxon>Flavobacteriia</taxon>
        <taxon>Flavobacteriales</taxon>
        <taxon>Flavobacteriaceae</taxon>
        <taxon>Urechidicola</taxon>
    </lineage>
</organism>
<dbReference type="Proteomes" id="UP001252186">
    <property type="component" value="Unassembled WGS sequence"/>
</dbReference>
<keyword evidence="2" id="KW-1185">Reference proteome</keyword>
<evidence type="ECO:0000313" key="1">
    <source>
        <dbReference type="EMBL" id="MDT0553503.1"/>
    </source>
</evidence>
<proteinExistence type="predicted"/>
<comment type="caution">
    <text evidence="1">The sequence shown here is derived from an EMBL/GenBank/DDBJ whole genome shotgun (WGS) entry which is preliminary data.</text>
</comment>
<evidence type="ECO:0000313" key="2">
    <source>
        <dbReference type="Proteomes" id="UP001252186"/>
    </source>
</evidence>
<sequence length="654" mass="76154">MRFYLLVFFIFFSVCNYSQTQSEFESNAFNNSNLTPEEFRDSIKNANEKRINVQLDGETHWKDYKIISQKYDTTFIDTTLSIKKYYKFNFTGKDNFELMAFHNQGQTFNKLAYDFNSTSFLPEMGMDGKYFNFKQVEDIVYYRVPTPTTVLTYRTGLEQGQVLNALLTMNTSPNFNFSVAYKGLRSLGKYRRSLASNKNLRATFNYRSKNDRYYARGHYVIHNFLNEESGGLTPESDVAFRTDDSNYKDRGRMDVNFDDAENTLESKRYHLEHQYKILEENDSTKTFLSNLTAGHIYSYQTNHYLFSMTQNDLIGDAFQSDVSDDTGLKTMDNQLYLEVNSPIVLGKLRAKGNYYKYDHYFKGVTFLPGQTIDQNLQGSTFSAGADWDATIGEFNLKADVSSIISGDLDGNKLAAVATYAKDSLFAVKAGISSVSKSPNFNFLHFQSDYIAYNWQREDYRNVQTQQLSFDFISDKWFNASASIANIDNYTYFDENALPQQTAESISYLKLKVNKAFTLGHFTLENTLMYQNISSGEDYFRAPEFVTRNSFFYTNSLFKNKPLFLQTGITFKYFTKYFMNDYSPLLSEFHIQNTEEFGGFPMFDFFANARVRRTRIYFKFENITAAFTGRDYYSAPLHPYRDFVIRFGLVWNFFI</sequence>
<name>A0ABU2Y5M6_9FLAO</name>
<protein>
    <submittedName>
        <fullName evidence="1">Porin</fullName>
    </submittedName>
</protein>
<gene>
    <name evidence="1" type="ORF">RM519_09625</name>
</gene>
<accession>A0ABU2Y5M6</accession>
<dbReference type="Pfam" id="PF14121">
    <property type="entry name" value="Porin_10"/>
    <property type="match status" value="1"/>
</dbReference>
<dbReference type="InterPro" id="IPR025631">
    <property type="entry name" value="Porin_10"/>
</dbReference>